<dbReference type="PANTHER" id="PTHR20855:SF52">
    <property type="entry name" value="ADIPONECTIN RECEPTOR PROTEIN"/>
    <property type="match status" value="1"/>
</dbReference>
<dbReference type="RefSeq" id="XP_003670736.1">
    <property type="nucleotide sequence ID" value="XM_003670688.1"/>
</dbReference>
<dbReference type="EMBL" id="HE580272">
    <property type="protein sequence ID" value="CCD25493.1"/>
    <property type="molecule type" value="Genomic_DNA"/>
</dbReference>
<dbReference type="HOGENOM" id="CLU_023075_2_0_1"/>
<feature type="transmembrane region" description="Helical" evidence="7">
    <location>
        <begin position="213"/>
        <end position="237"/>
    </location>
</feature>
<evidence type="ECO:0000256" key="5">
    <source>
        <dbReference type="ARBA" id="ARBA00023136"/>
    </source>
</evidence>
<protein>
    <submittedName>
        <fullName evidence="8">Uncharacterized protein</fullName>
    </submittedName>
</protein>
<evidence type="ECO:0000256" key="3">
    <source>
        <dbReference type="ARBA" id="ARBA00022692"/>
    </source>
</evidence>
<evidence type="ECO:0000256" key="2">
    <source>
        <dbReference type="ARBA" id="ARBA00007018"/>
    </source>
</evidence>
<dbReference type="OrthoDB" id="529367at2759"/>
<dbReference type="GO" id="GO:0000122">
    <property type="term" value="P:negative regulation of transcription by RNA polymerase II"/>
    <property type="evidence" value="ECO:0007669"/>
    <property type="project" value="EnsemblFungi"/>
</dbReference>
<proteinExistence type="inferred from homology"/>
<keyword evidence="5 7" id="KW-0472">Membrane</keyword>
<dbReference type="KEGG" id="ndi:NDAI_0F01740"/>
<keyword evidence="9" id="KW-1185">Reference proteome</keyword>
<feature type="transmembrane region" description="Helical" evidence="7">
    <location>
        <begin position="114"/>
        <end position="136"/>
    </location>
</feature>
<feature type="transmembrane region" description="Helical" evidence="7">
    <location>
        <begin position="180"/>
        <end position="201"/>
    </location>
</feature>
<accession>G0WCI2</accession>
<dbReference type="GO" id="GO:0005886">
    <property type="term" value="C:plasma membrane"/>
    <property type="evidence" value="ECO:0007669"/>
    <property type="project" value="EnsemblFungi"/>
</dbReference>
<reference evidence="8 9" key="1">
    <citation type="journal article" date="2011" name="Proc. Natl. Acad. Sci. U.S.A.">
        <title>Evolutionary erosion of yeast sex chromosomes by mating-type switching accidents.</title>
        <authorList>
            <person name="Gordon J.L."/>
            <person name="Armisen D."/>
            <person name="Proux-Wera E."/>
            <person name="Oheigeartaigh S.S."/>
            <person name="Byrne K.P."/>
            <person name="Wolfe K.H."/>
        </authorList>
    </citation>
    <scope>NUCLEOTIDE SEQUENCE [LARGE SCALE GENOMIC DNA]</scope>
    <source>
        <strain evidence="9">ATCC 10597 / BCRC 20456 / CBS 421 / NBRC 0211 / NRRL Y-12639</strain>
    </source>
</reference>
<keyword evidence="6" id="KW-0862">Zinc</keyword>
<dbReference type="AlphaFoldDB" id="G0WCI2"/>
<dbReference type="GeneID" id="11496831"/>
<sequence length="313" mass="36112">MPKTIQKRGNTSTTTVVEGIINNTDNGDSIEQVKRKVVYKLYRWDEIPEWQKDNEHIISGYVRETNSFKGCLHSLFYVHNESGNVYSHLLPGVFFFFTMVLNKYGITIYSTTSIVDYLMIDLFFFGAFCCLILSSLFHCFKSHSLKVATLGNKLDYLGIVILIVTSMISIMYFGFFDNPLFFYFFSSLTFLFGGACATVSLKDHFRSREWRPYRAGLFVAFGLSAILPILAGTFYYGIEETFIRIQLKWIILEGFFYIFGAFLYGVRFPEKYVPGSFDIWGHSHQIFHILVVVAAFCHLRGLLSSYEIVHSRL</sequence>
<feature type="transmembrane region" description="Helical" evidence="7">
    <location>
        <begin position="156"/>
        <end position="173"/>
    </location>
</feature>
<gene>
    <name evidence="8" type="primary">NDAI0F01740</name>
    <name evidence="8" type="ordered locus">NDAI_0F01740</name>
</gene>
<dbReference type="GO" id="GO:0006882">
    <property type="term" value="P:intracellular zinc ion homeostasis"/>
    <property type="evidence" value="ECO:0007669"/>
    <property type="project" value="EnsemblFungi"/>
</dbReference>
<organism evidence="8 9">
    <name type="scientific">Naumovozyma dairenensis (strain ATCC 10597 / BCRC 20456 / CBS 421 / NBRC 0211 / NRRL Y-12639)</name>
    <name type="common">Saccharomyces dairenensis</name>
    <dbReference type="NCBI Taxonomy" id="1071378"/>
    <lineage>
        <taxon>Eukaryota</taxon>
        <taxon>Fungi</taxon>
        <taxon>Dikarya</taxon>
        <taxon>Ascomycota</taxon>
        <taxon>Saccharomycotina</taxon>
        <taxon>Saccharomycetes</taxon>
        <taxon>Saccharomycetales</taxon>
        <taxon>Saccharomycetaceae</taxon>
        <taxon>Naumovozyma</taxon>
    </lineage>
</organism>
<feature type="binding site" evidence="6">
    <location>
        <position position="288"/>
    </location>
    <ligand>
        <name>Zn(2+)</name>
        <dbReference type="ChEBI" id="CHEBI:29105"/>
    </ligand>
</feature>
<dbReference type="GO" id="GO:0046872">
    <property type="term" value="F:metal ion binding"/>
    <property type="evidence" value="ECO:0007669"/>
    <property type="project" value="UniProtKB-KW"/>
</dbReference>
<evidence type="ECO:0000313" key="9">
    <source>
        <dbReference type="Proteomes" id="UP000000689"/>
    </source>
</evidence>
<evidence type="ECO:0000313" key="8">
    <source>
        <dbReference type="EMBL" id="CCD25493.1"/>
    </source>
</evidence>
<feature type="binding site" evidence="6">
    <location>
        <position position="284"/>
    </location>
    <ligand>
        <name>Zn(2+)</name>
        <dbReference type="ChEBI" id="CHEBI:29105"/>
    </ligand>
</feature>
<feature type="transmembrane region" description="Helical" evidence="7">
    <location>
        <begin position="249"/>
        <end position="266"/>
    </location>
</feature>
<dbReference type="PANTHER" id="PTHR20855">
    <property type="entry name" value="ADIPOR/PROGESTIN RECEPTOR-RELATED"/>
    <property type="match status" value="1"/>
</dbReference>
<keyword evidence="4 7" id="KW-1133">Transmembrane helix</keyword>
<dbReference type="Proteomes" id="UP000000689">
    <property type="component" value="Chromosome 6"/>
</dbReference>
<name>G0WCI2_NAUDC</name>
<comment type="subcellular location">
    <subcellularLocation>
        <location evidence="1">Membrane</location>
        <topology evidence="1">Multi-pass membrane protein</topology>
    </subcellularLocation>
</comment>
<dbReference type="Pfam" id="PF03006">
    <property type="entry name" value="HlyIII"/>
    <property type="match status" value="1"/>
</dbReference>
<feature type="binding site" evidence="6">
    <location>
        <position position="138"/>
    </location>
    <ligand>
        <name>Zn(2+)</name>
        <dbReference type="ChEBI" id="CHEBI:29105"/>
    </ligand>
</feature>
<comment type="similarity">
    <text evidence="2">Belongs to the ADIPOR family.</text>
</comment>
<dbReference type="InterPro" id="IPR004254">
    <property type="entry name" value="AdipoR/HlyIII-related"/>
</dbReference>
<dbReference type="STRING" id="1071378.G0WCI2"/>
<keyword evidence="3 7" id="KW-0812">Transmembrane</keyword>
<dbReference type="GO" id="GO:0038023">
    <property type="term" value="F:signaling receptor activity"/>
    <property type="evidence" value="ECO:0007669"/>
    <property type="project" value="TreeGrafter"/>
</dbReference>
<evidence type="ECO:0000256" key="6">
    <source>
        <dbReference type="PIRSR" id="PIRSR604254-1"/>
    </source>
</evidence>
<feature type="transmembrane region" description="Helical" evidence="7">
    <location>
        <begin position="85"/>
        <end position="102"/>
    </location>
</feature>
<feature type="transmembrane region" description="Helical" evidence="7">
    <location>
        <begin position="286"/>
        <end position="303"/>
    </location>
</feature>
<evidence type="ECO:0000256" key="1">
    <source>
        <dbReference type="ARBA" id="ARBA00004141"/>
    </source>
</evidence>
<dbReference type="eggNOG" id="KOG0748">
    <property type="taxonomic scope" value="Eukaryota"/>
</dbReference>
<dbReference type="OMA" id="IGNACDY"/>
<dbReference type="GO" id="GO:0009636">
    <property type="term" value="P:response to toxic substance"/>
    <property type="evidence" value="ECO:0007669"/>
    <property type="project" value="EnsemblFungi"/>
</dbReference>
<keyword evidence="6" id="KW-0479">Metal-binding</keyword>
<evidence type="ECO:0000256" key="4">
    <source>
        <dbReference type="ARBA" id="ARBA00022989"/>
    </source>
</evidence>
<evidence type="ECO:0000256" key="7">
    <source>
        <dbReference type="SAM" id="Phobius"/>
    </source>
</evidence>